<gene>
    <name evidence="6" type="ORF">F0460_11560</name>
</gene>
<keyword evidence="4" id="KW-1133">Transmembrane helix</keyword>
<dbReference type="Gene3D" id="1.10.10.10">
    <property type="entry name" value="Winged helix-like DNA-binding domain superfamily/Winged helix DNA-binding domain"/>
    <property type="match status" value="1"/>
</dbReference>
<evidence type="ECO:0000313" key="7">
    <source>
        <dbReference type="Proteomes" id="UP000325141"/>
    </source>
</evidence>
<dbReference type="PROSITE" id="PS50043">
    <property type="entry name" value="HTH_LUXR_2"/>
    <property type="match status" value="1"/>
</dbReference>
<dbReference type="InterPro" id="IPR016032">
    <property type="entry name" value="Sig_transdc_resp-reg_C-effctor"/>
</dbReference>
<dbReference type="GO" id="GO:0006355">
    <property type="term" value="P:regulation of DNA-templated transcription"/>
    <property type="evidence" value="ECO:0007669"/>
    <property type="project" value="InterPro"/>
</dbReference>
<keyword evidence="4" id="KW-0812">Transmembrane</keyword>
<reference evidence="6 7" key="1">
    <citation type="submission" date="2019-09" db="EMBL/GenBank/DDBJ databases">
        <title>Genome sequence and assembly of Flavobacterium sp.</title>
        <authorList>
            <person name="Chhetri G."/>
        </authorList>
    </citation>
    <scope>NUCLEOTIDE SEQUENCE [LARGE SCALE GENOMIC DNA]</scope>
    <source>
        <strain evidence="6 7">SNL9</strain>
    </source>
</reference>
<dbReference type="Proteomes" id="UP000325141">
    <property type="component" value="Unassembled WGS sequence"/>
</dbReference>
<evidence type="ECO:0000256" key="3">
    <source>
        <dbReference type="ARBA" id="ARBA00023163"/>
    </source>
</evidence>
<dbReference type="PRINTS" id="PR00038">
    <property type="entry name" value="HTHLUXR"/>
</dbReference>
<keyword evidence="2" id="KW-0238">DNA-binding</keyword>
<dbReference type="CDD" id="cd06170">
    <property type="entry name" value="LuxR_C_like"/>
    <property type="match status" value="1"/>
</dbReference>
<dbReference type="InterPro" id="IPR036388">
    <property type="entry name" value="WH-like_DNA-bd_sf"/>
</dbReference>
<dbReference type="InterPro" id="IPR000792">
    <property type="entry name" value="Tscrpt_reg_LuxR_C"/>
</dbReference>
<keyword evidence="1" id="KW-0805">Transcription regulation</keyword>
<dbReference type="PANTHER" id="PTHR44688">
    <property type="entry name" value="DNA-BINDING TRANSCRIPTIONAL ACTIVATOR DEVR_DOSR"/>
    <property type="match status" value="1"/>
</dbReference>
<keyword evidence="7" id="KW-1185">Reference proteome</keyword>
<name>A0A5M6CG89_9FLAO</name>
<dbReference type="PANTHER" id="PTHR44688:SF16">
    <property type="entry name" value="DNA-BINDING TRANSCRIPTIONAL ACTIVATOR DEVR_DOSR"/>
    <property type="match status" value="1"/>
</dbReference>
<dbReference type="Pfam" id="PF00196">
    <property type="entry name" value="GerE"/>
    <property type="match status" value="1"/>
</dbReference>
<keyword evidence="3" id="KW-0804">Transcription</keyword>
<evidence type="ECO:0000256" key="4">
    <source>
        <dbReference type="SAM" id="Phobius"/>
    </source>
</evidence>
<proteinExistence type="predicted"/>
<feature type="transmembrane region" description="Helical" evidence="4">
    <location>
        <begin position="284"/>
        <end position="307"/>
    </location>
</feature>
<sequence>MKKIITLLLLFSTLSIFGSTISLKKLNQEIELSKNLGNHEACIKLVCNFLAQPNITSAEKYEAYVLKSAIYRRLYKYEHALHFLDLALKEGIKGDNRATAEQEIKAERSFIYFDKQAFDMSEKLTTELEATGYRNLEPKYLLFLYTQKGYFLLKRKEYAASEKILNKAFNLSKRHFPKELPIIFGKQIELYHHTGNVEKRDLTYKAGIQSARQAHNIKYEFYLEEVMKNVFSSSKDYKNAFFHQQKCDSLFSLYNSNINSSKVELLEQQLKTQEYSYSSQKKHYMLLTIAVFALLLLLLLFITYKLYKNTKLKNKFITEENERIQNEIKYHLQISEQTQSSNKNKLDGFHFTERQLQIIDLLKKGKSNKEIAAELFISDNTVKYHLKIIYNVLNIKQRNELLIMYA</sequence>
<evidence type="ECO:0000259" key="5">
    <source>
        <dbReference type="PROSITE" id="PS50043"/>
    </source>
</evidence>
<dbReference type="GO" id="GO:0003677">
    <property type="term" value="F:DNA binding"/>
    <property type="evidence" value="ECO:0007669"/>
    <property type="project" value="UniProtKB-KW"/>
</dbReference>
<keyword evidence="4" id="KW-0472">Membrane</keyword>
<dbReference type="SUPFAM" id="SSF46894">
    <property type="entry name" value="C-terminal effector domain of the bipartite response regulators"/>
    <property type="match status" value="1"/>
</dbReference>
<protein>
    <submittedName>
        <fullName evidence="6">Response regulator transcription factor</fullName>
    </submittedName>
</protein>
<evidence type="ECO:0000256" key="2">
    <source>
        <dbReference type="ARBA" id="ARBA00023125"/>
    </source>
</evidence>
<evidence type="ECO:0000313" key="6">
    <source>
        <dbReference type="EMBL" id="KAA5533963.1"/>
    </source>
</evidence>
<feature type="domain" description="HTH luxR-type" evidence="5">
    <location>
        <begin position="344"/>
        <end position="406"/>
    </location>
</feature>
<dbReference type="AlphaFoldDB" id="A0A5M6CG89"/>
<dbReference type="SMART" id="SM00421">
    <property type="entry name" value="HTH_LUXR"/>
    <property type="match status" value="1"/>
</dbReference>
<dbReference type="EMBL" id="VWSG01000008">
    <property type="protein sequence ID" value="KAA5533963.1"/>
    <property type="molecule type" value="Genomic_DNA"/>
</dbReference>
<dbReference type="RefSeq" id="WP_150013382.1">
    <property type="nucleotide sequence ID" value="NZ_VWSG01000008.1"/>
</dbReference>
<evidence type="ECO:0000256" key="1">
    <source>
        <dbReference type="ARBA" id="ARBA00023015"/>
    </source>
</evidence>
<organism evidence="6 7">
    <name type="scientific">Paenimyroides baculatum</name>
    <dbReference type="NCBI Taxonomy" id="2608000"/>
    <lineage>
        <taxon>Bacteria</taxon>
        <taxon>Pseudomonadati</taxon>
        <taxon>Bacteroidota</taxon>
        <taxon>Flavobacteriia</taxon>
        <taxon>Flavobacteriales</taxon>
        <taxon>Flavobacteriaceae</taxon>
        <taxon>Paenimyroides</taxon>
    </lineage>
</organism>
<comment type="caution">
    <text evidence="6">The sequence shown here is derived from an EMBL/GenBank/DDBJ whole genome shotgun (WGS) entry which is preliminary data.</text>
</comment>
<accession>A0A5M6CG89</accession>